<organism evidence="13 14">
    <name type="scientific">Shewanella nanhaiensis</name>
    <dbReference type="NCBI Taxonomy" id="2864872"/>
    <lineage>
        <taxon>Bacteria</taxon>
        <taxon>Pseudomonadati</taxon>
        <taxon>Pseudomonadota</taxon>
        <taxon>Gammaproteobacteria</taxon>
        <taxon>Alteromonadales</taxon>
        <taxon>Shewanellaceae</taxon>
        <taxon>Shewanella</taxon>
    </lineage>
</organism>
<accession>A0ABS7EAI4</accession>
<evidence type="ECO:0000256" key="2">
    <source>
        <dbReference type="ARBA" id="ARBA00005019"/>
    </source>
</evidence>
<keyword evidence="4 11" id="KW-0662">Pyridine nucleotide biosynthesis</keyword>
<comment type="catalytic activity">
    <reaction evidence="10 11">
        <text>nicotinate beta-D-ribonucleotide + ATP + H(+) = deamido-NAD(+) + diphosphate</text>
        <dbReference type="Rhea" id="RHEA:22860"/>
        <dbReference type="ChEBI" id="CHEBI:15378"/>
        <dbReference type="ChEBI" id="CHEBI:30616"/>
        <dbReference type="ChEBI" id="CHEBI:33019"/>
        <dbReference type="ChEBI" id="CHEBI:57502"/>
        <dbReference type="ChEBI" id="CHEBI:58437"/>
        <dbReference type="EC" id="2.7.7.18"/>
    </reaction>
</comment>
<dbReference type="Gene3D" id="3.40.50.620">
    <property type="entry name" value="HUPs"/>
    <property type="match status" value="1"/>
</dbReference>
<sequence>MRIGILGGTFDPIHFGHIRPAQEVKLALNLDKVWLMPNHIPPHKTSTSVSTEQRLEMTQLVCDEYSEFELCAIEAKREAPSYLVTTLKQITKSQPNDEFFFIMGMDSLLSLDTWFEWQSLFSLCHIVVCQRPGWSLSPDSSIFSQYQSRACSPNKITGKQSGLIIPIPVTPQAISSTHIREQLSQGITPTDALPDKIIHYIKDKNLYRT</sequence>
<dbReference type="HAMAP" id="MF_00244">
    <property type="entry name" value="NaMN_adenylyltr"/>
    <property type="match status" value="1"/>
</dbReference>
<feature type="domain" description="Cytidyltransferase-like" evidence="12">
    <location>
        <begin position="5"/>
        <end position="181"/>
    </location>
</feature>
<keyword evidence="7 11" id="KW-0547">Nucleotide-binding</keyword>
<keyword evidence="9 11" id="KW-0520">NAD</keyword>
<dbReference type="PANTHER" id="PTHR39321">
    <property type="entry name" value="NICOTINATE-NUCLEOTIDE ADENYLYLTRANSFERASE-RELATED"/>
    <property type="match status" value="1"/>
</dbReference>
<keyword evidence="14" id="KW-1185">Reference proteome</keyword>
<protein>
    <recommendedName>
        <fullName evidence="11">Probable nicotinate-nucleotide adenylyltransferase</fullName>
        <ecNumber evidence="11">2.7.7.18</ecNumber>
    </recommendedName>
    <alternativeName>
        <fullName evidence="11">Deamido-NAD(+) diphosphorylase</fullName>
    </alternativeName>
    <alternativeName>
        <fullName evidence="11">Deamido-NAD(+) pyrophosphorylase</fullName>
    </alternativeName>
    <alternativeName>
        <fullName evidence="11">Nicotinate mononucleotide adenylyltransferase</fullName>
        <shortName evidence="11">NaMN adenylyltransferase</shortName>
    </alternativeName>
</protein>
<comment type="similarity">
    <text evidence="3 11">Belongs to the NadD family.</text>
</comment>
<evidence type="ECO:0000256" key="8">
    <source>
        <dbReference type="ARBA" id="ARBA00022840"/>
    </source>
</evidence>
<reference evidence="13 14" key="1">
    <citation type="submission" date="2021-07" db="EMBL/GenBank/DDBJ databases">
        <title>Shewanella sp. nov, isolated from SCS.</title>
        <authorList>
            <person name="Cao W.R."/>
        </authorList>
    </citation>
    <scope>NUCLEOTIDE SEQUENCE [LARGE SCALE GENOMIC DNA]</scope>
    <source>
        <strain evidence="13 14">NR704-98</strain>
    </source>
</reference>
<dbReference type="NCBIfam" id="TIGR00482">
    <property type="entry name" value="nicotinate (nicotinamide) nucleotide adenylyltransferase"/>
    <property type="match status" value="1"/>
</dbReference>
<evidence type="ECO:0000256" key="11">
    <source>
        <dbReference type="HAMAP-Rule" id="MF_00244"/>
    </source>
</evidence>
<evidence type="ECO:0000256" key="6">
    <source>
        <dbReference type="ARBA" id="ARBA00022695"/>
    </source>
</evidence>
<keyword evidence="8 11" id="KW-0067">ATP-binding</keyword>
<proteinExistence type="inferred from homology"/>
<evidence type="ECO:0000256" key="1">
    <source>
        <dbReference type="ARBA" id="ARBA00002324"/>
    </source>
</evidence>
<evidence type="ECO:0000256" key="4">
    <source>
        <dbReference type="ARBA" id="ARBA00022642"/>
    </source>
</evidence>
<dbReference type="EMBL" id="JAHZST010000019">
    <property type="protein sequence ID" value="MBW8186042.1"/>
    <property type="molecule type" value="Genomic_DNA"/>
</dbReference>
<dbReference type="CDD" id="cd02165">
    <property type="entry name" value="NMNAT"/>
    <property type="match status" value="1"/>
</dbReference>
<comment type="function">
    <text evidence="1 11">Catalyzes the reversible adenylation of nicotinate mononucleotide (NaMN) to nicotinic acid adenine dinucleotide (NaAD).</text>
</comment>
<dbReference type="Pfam" id="PF01467">
    <property type="entry name" value="CTP_transf_like"/>
    <property type="match status" value="1"/>
</dbReference>
<dbReference type="PANTHER" id="PTHR39321:SF3">
    <property type="entry name" value="PHOSPHOPANTETHEINE ADENYLYLTRANSFERASE"/>
    <property type="match status" value="1"/>
</dbReference>
<dbReference type="EC" id="2.7.7.18" evidence="11"/>
<evidence type="ECO:0000256" key="9">
    <source>
        <dbReference type="ARBA" id="ARBA00023027"/>
    </source>
</evidence>
<dbReference type="InterPro" id="IPR004821">
    <property type="entry name" value="Cyt_trans-like"/>
</dbReference>
<dbReference type="NCBIfam" id="TIGR00125">
    <property type="entry name" value="cyt_tran_rel"/>
    <property type="match status" value="1"/>
</dbReference>
<keyword evidence="6 11" id="KW-0548">Nucleotidyltransferase</keyword>
<gene>
    <name evidence="11 13" type="primary">nadD</name>
    <name evidence="13" type="ORF">K0625_20670</name>
</gene>
<dbReference type="RefSeq" id="WP_220111375.1">
    <property type="nucleotide sequence ID" value="NZ_JAHZST010000019.1"/>
</dbReference>
<evidence type="ECO:0000259" key="12">
    <source>
        <dbReference type="Pfam" id="PF01467"/>
    </source>
</evidence>
<comment type="pathway">
    <text evidence="2 11">Cofactor biosynthesis; NAD(+) biosynthesis; deamido-NAD(+) from nicotinate D-ribonucleotide: step 1/1.</text>
</comment>
<evidence type="ECO:0000256" key="5">
    <source>
        <dbReference type="ARBA" id="ARBA00022679"/>
    </source>
</evidence>
<dbReference type="InterPro" id="IPR014729">
    <property type="entry name" value="Rossmann-like_a/b/a_fold"/>
</dbReference>
<dbReference type="Proteomes" id="UP001195963">
    <property type="component" value="Unassembled WGS sequence"/>
</dbReference>
<dbReference type="NCBIfam" id="NF000839">
    <property type="entry name" value="PRK00071.1-1"/>
    <property type="match status" value="1"/>
</dbReference>
<evidence type="ECO:0000313" key="13">
    <source>
        <dbReference type="EMBL" id="MBW8186042.1"/>
    </source>
</evidence>
<dbReference type="InterPro" id="IPR005248">
    <property type="entry name" value="NadD/NMNAT"/>
</dbReference>
<evidence type="ECO:0000256" key="10">
    <source>
        <dbReference type="ARBA" id="ARBA00048721"/>
    </source>
</evidence>
<dbReference type="GO" id="GO:0004515">
    <property type="term" value="F:nicotinate-nucleotide adenylyltransferase activity"/>
    <property type="evidence" value="ECO:0007669"/>
    <property type="project" value="UniProtKB-EC"/>
</dbReference>
<evidence type="ECO:0000313" key="14">
    <source>
        <dbReference type="Proteomes" id="UP001195963"/>
    </source>
</evidence>
<dbReference type="SUPFAM" id="SSF52374">
    <property type="entry name" value="Nucleotidylyl transferase"/>
    <property type="match status" value="1"/>
</dbReference>
<name>A0ABS7EAI4_9GAMM</name>
<keyword evidence="5 11" id="KW-0808">Transferase</keyword>
<evidence type="ECO:0000256" key="7">
    <source>
        <dbReference type="ARBA" id="ARBA00022741"/>
    </source>
</evidence>
<dbReference type="NCBIfam" id="NF000840">
    <property type="entry name" value="PRK00071.1-3"/>
    <property type="match status" value="1"/>
</dbReference>
<comment type="caution">
    <text evidence="13">The sequence shown here is derived from an EMBL/GenBank/DDBJ whole genome shotgun (WGS) entry which is preliminary data.</text>
</comment>
<evidence type="ECO:0000256" key="3">
    <source>
        <dbReference type="ARBA" id="ARBA00009014"/>
    </source>
</evidence>